<organism evidence="1 2">
    <name type="scientific">miscellaneous Crenarchaeota group-1 archaeon SG8-32-1</name>
    <dbReference type="NCBI Taxonomy" id="1685124"/>
    <lineage>
        <taxon>Archaea</taxon>
        <taxon>Candidatus Bathyarchaeota</taxon>
        <taxon>MCG-1</taxon>
    </lineage>
</organism>
<accession>A0A0M0BNC7</accession>
<reference evidence="1 2" key="1">
    <citation type="submission" date="2015-06" db="EMBL/GenBank/DDBJ databases">
        <title>New insights into the roles of widespread benthic archaea in carbon and nitrogen cycling.</title>
        <authorList>
            <person name="Lazar C.S."/>
            <person name="Baker B.J."/>
            <person name="Seitz K.W."/>
            <person name="Hyde A.S."/>
            <person name="Dick G.J."/>
            <person name="Hinrichs K.-U."/>
            <person name="Teske A.P."/>
        </authorList>
    </citation>
    <scope>NUCLEOTIDE SEQUENCE [LARGE SCALE GENOMIC DNA]</scope>
    <source>
        <strain evidence="1">SG8-32-1</strain>
    </source>
</reference>
<dbReference type="Proteomes" id="UP000037237">
    <property type="component" value="Unassembled WGS sequence"/>
</dbReference>
<sequence length="126" mass="13770">MIVTSSKPYGVIRSSLRKWKKVGLIACNSCARLCETGGQARLDEMSERLKNDGFNVVGSDLVPMVCNIDAVRRRSYDGDYLVILACDSGVFTVQSLFPSKIVVPACDTKGLGARDGQGNIFLMKEF</sequence>
<evidence type="ECO:0000313" key="1">
    <source>
        <dbReference type="EMBL" id="KON30077.1"/>
    </source>
</evidence>
<protein>
    <submittedName>
        <fullName evidence="1">Uncharacterized protein</fullName>
    </submittedName>
</protein>
<comment type="caution">
    <text evidence="1">The sequence shown here is derived from an EMBL/GenBank/DDBJ whole genome shotgun (WGS) entry which is preliminary data.</text>
</comment>
<dbReference type="EMBL" id="LFWU01000135">
    <property type="protein sequence ID" value="KON30077.1"/>
    <property type="molecule type" value="Genomic_DNA"/>
</dbReference>
<evidence type="ECO:0000313" key="2">
    <source>
        <dbReference type="Proteomes" id="UP000037237"/>
    </source>
</evidence>
<dbReference type="AlphaFoldDB" id="A0A0M0BNC7"/>
<name>A0A0M0BNC7_9ARCH</name>
<proteinExistence type="predicted"/>
<gene>
    <name evidence="1" type="ORF">AC477_05255</name>
</gene>